<feature type="transmembrane region" description="Helical" evidence="2">
    <location>
        <begin position="59"/>
        <end position="80"/>
    </location>
</feature>
<organism evidence="4 5">
    <name type="scientific">Cinara cedri</name>
    <dbReference type="NCBI Taxonomy" id="506608"/>
    <lineage>
        <taxon>Eukaryota</taxon>
        <taxon>Metazoa</taxon>
        <taxon>Ecdysozoa</taxon>
        <taxon>Arthropoda</taxon>
        <taxon>Hexapoda</taxon>
        <taxon>Insecta</taxon>
        <taxon>Pterygota</taxon>
        <taxon>Neoptera</taxon>
        <taxon>Paraneoptera</taxon>
        <taxon>Hemiptera</taxon>
        <taxon>Sternorrhyncha</taxon>
        <taxon>Aphidomorpha</taxon>
        <taxon>Aphidoidea</taxon>
        <taxon>Aphididae</taxon>
        <taxon>Lachninae</taxon>
        <taxon>Cinara</taxon>
    </lineage>
</organism>
<dbReference type="GO" id="GO:0098632">
    <property type="term" value="F:cell-cell adhesion mediator activity"/>
    <property type="evidence" value="ECO:0007669"/>
    <property type="project" value="TreeGrafter"/>
</dbReference>
<dbReference type="CDD" id="cd00096">
    <property type="entry name" value="Ig"/>
    <property type="match status" value="2"/>
</dbReference>
<dbReference type="Pfam" id="PF13927">
    <property type="entry name" value="Ig_3"/>
    <property type="match status" value="1"/>
</dbReference>
<dbReference type="SUPFAM" id="SSF48726">
    <property type="entry name" value="Immunoglobulin"/>
    <property type="match status" value="2"/>
</dbReference>
<dbReference type="PROSITE" id="PS50835">
    <property type="entry name" value="IG_LIKE"/>
    <property type="match status" value="2"/>
</dbReference>
<keyword evidence="2" id="KW-0812">Transmembrane</keyword>
<dbReference type="GO" id="GO:0005886">
    <property type="term" value="C:plasma membrane"/>
    <property type="evidence" value="ECO:0007669"/>
    <property type="project" value="TreeGrafter"/>
</dbReference>
<evidence type="ECO:0000256" key="2">
    <source>
        <dbReference type="SAM" id="Phobius"/>
    </source>
</evidence>
<dbReference type="SMART" id="SM00409">
    <property type="entry name" value="IG"/>
    <property type="match status" value="2"/>
</dbReference>
<dbReference type="Proteomes" id="UP000325440">
    <property type="component" value="Unassembled WGS sequence"/>
</dbReference>
<name>A0A5E4MQZ6_9HEMI</name>
<feature type="domain" description="Ig-like" evidence="3">
    <location>
        <begin position="122"/>
        <end position="208"/>
    </location>
</feature>
<keyword evidence="2" id="KW-1133">Transmembrane helix</keyword>
<dbReference type="InterPro" id="IPR036179">
    <property type="entry name" value="Ig-like_dom_sf"/>
</dbReference>
<protein>
    <submittedName>
        <fullName evidence="4">Immunoglobulin subtype,Immunoglobulin-like domain,Immunoglobulin-like fold,Immunoglobulin subtype 2</fullName>
    </submittedName>
</protein>
<keyword evidence="2" id="KW-0472">Membrane</keyword>
<keyword evidence="5" id="KW-1185">Reference proteome</keyword>
<sequence length="315" mass="35044">MSGGETPWRLPVVAVGCGKMVASDHYDLLHRVHYTAYRLPSLTLNKRSIQINNNMGHSAVALLGFSWLFFINTIGFASVLPLNHITENSLDESSSRGSEQSTAKLEYKDWVMVKTSSDKIIVSPGGRVELECTVFGSPVPEAKWISGIKLNQITVTTDEFEELRDFQGVGKVTVRKVIDCIQPHHKNVYTCVGQARDQTMSSNPVTISVEGEAVQCSQGKTRITKWSPIITQLMGSTVMIPCQVVNSAPYRKYWKDNFGNIIDTDTDPRRKLGPEGELVLNNLSWSDMGEYVCVVENSISRDETSTFLYPMLSNA</sequence>
<proteinExistence type="predicted"/>
<feature type="domain" description="Ig-like" evidence="3">
    <location>
        <begin position="235"/>
        <end position="306"/>
    </location>
</feature>
<evidence type="ECO:0000259" key="3">
    <source>
        <dbReference type="PROSITE" id="PS50835"/>
    </source>
</evidence>
<dbReference type="InterPro" id="IPR003599">
    <property type="entry name" value="Ig_sub"/>
</dbReference>
<dbReference type="SMART" id="SM00408">
    <property type="entry name" value="IGc2"/>
    <property type="match status" value="2"/>
</dbReference>
<dbReference type="OrthoDB" id="6138780at2759"/>
<accession>A0A5E4MQZ6</accession>
<dbReference type="PANTHER" id="PTHR10075">
    <property type="entry name" value="BASIGIN RELATED"/>
    <property type="match status" value="1"/>
</dbReference>
<evidence type="ECO:0000313" key="4">
    <source>
        <dbReference type="EMBL" id="VVC32746.1"/>
    </source>
</evidence>
<dbReference type="Gene3D" id="2.60.40.10">
    <property type="entry name" value="Immunoglobulins"/>
    <property type="match status" value="2"/>
</dbReference>
<reference evidence="4 5" key="1">
    <citation type="submission" date="2019-08" db="EMBL/GenBank/DDBJ databases">
        <authorList>
            <person name="Alioto T."/>
            <person name="Alioto T."/>
            <person name="Gomez Garrido J."/>
        </authorList>
    </citation>
    <scope>NUCLEOTIDE SEQUENCE [LARGE SCALE GENOMIC DNA]</scope>
</reference>
<evidence type="ECO:0000313" key="5">
    <source>
        <dbReference type="Proteomes" id="UP000325440"/>
    </source>
</evidence>
<dbReference type="GO" id="GO:0070593">
    <property type="term" value="P:dendrite self-avoidance"/>
    <property type="evidence" value="ECO:0007669"/>
    <property type="project" value="TreeGrafter"/>
</dbReference>
<evidence type="ECO:0000256" key="1">
    <source>
        <dbReference type="ARBA" id="ARBA00023319"/>
    </source>
</evidence>
<dbReference type="PANTHER" id="PTHR10075:SF109">
    <property type="entry name" value="NEURAL_ECTODERMAL DEVELOPMENT FACTOR IMP-L2"/>
    <property type="match status" value="1"/>
</dbReference>
<dbReference type="InterPro" id="IPR003598">
    <property type="entry name" value="Ig_sub2"/>
</dbReference>
<dbReference type="InterPro" id="IPR013783">
    <property type="entry name" value="Ig-like_fold"/>
</dbReference>
<keyword evidence="1" id="KW-0393">Immunoglobulin domain</keyword>
<dbReference type="InterPro" id="IPR007110">
    <property type="entry name" value="Ig-like_dom"/>
</dbReference>
<dbReference type="GO" id="GO:0007411">
    <property type="term" value="P:axon guidance"/>
    <property type="evidence" value="ECO:0007669"/>
    <property type="project" value="TreeGrafter"/>
</dbReference>
<dbReference type="GO" id="GO:0007156">
    <property type="term" value="P:homophilic cell adhesion via plasma membrane adhesion molecules"/>
    <property type="evidence" value="ECO:0007669"/>
    <property type="project" value="TreeGrafter"/>
</dbReference>
<dbReference type="Pfam" id="PF13895">
    <property type="entry name" value="Ig_2"/>
    <property type="match status" value="1"/>
</dbReference>
<dbReference type="AlphaFoldDB" id="A0A5E4MQZ6"/>
<dbReference type="EMBL" id="CABPRJ010000959">
    <property type="protein sequence ID" value="VVC32746.1"/>
    <property type="molecule type" value="Genomic_DNA"/>
</dbReference>
<gene>
    <name evidence="4" type="ORF">CINCED_3A018994</name>
</gene>
<dbReference type="GO" id="GO:0030424">
    <property type="term" value="C:axon"/>
    <property type="evidence" value="ECO:0007669"/>
    <property type="project" value="TreeGrafter"/>
</dbReference>